<name>A0ABW0QQ95_9GAMM</name>
<proteinExistence type="predicted"/>
<dbReference type="EMBL" id="JBHSNF010000002">
    <property type="protein sequence ID" value="MFC5526555.1"/>
    <property type="molecule type" value="Genomic_DNA"/>
</dbReference>
<dbReference type="RefSeq" id="WP_377320329.1">
    <property type="nucleotide sequence ID" value="NZ_JBHSNF010000002.1"/>
</dbReference>
<feature type="region of interest" description="Disordered" evidence="1">
    <location>
        <begin position="47"/>
        <end position="67"/>
    </location>
</feature>
<dbReference type="Proteomes" id="UP001596114">
    <property type="component" value="Unassembled WGS sequence"/>
</dbReference>
<dbReference type="InterPro" id="IPR022254">
    <property type="entry name" value="DUF3775"/>
</dbReference>
<evidence type="ECO:0000313" key="3">
    <source>
        <dbReference type="Proteomes" id="UP001596114"/>
    </source>
</evidence>
<protein>
    <submittedName>
        <fullName evidence="2">DUF3775 domain-containing protein</fullName>
    </submittedName>
</protein>
<organism evidence="2 3">
    <name type="scientific">Rhodanobacter ginsengisoli</name>
    <dbReference type="NCBI Taxonomy" id="418646"/>
    <lineage>
        <taxon>Bacteria</taxon>
        <taxon>Pseudomonadati</taxon>
        <taxon>Pseudomonadota</taxon>
        <taxon>Gammaproteobacteria</taxon>
        <taxon>Lysobacterales</taxon>
        <taxon>Rhodanobacteraceae</taxon>
        <taxon>Rhodanobacter</taxon>
    </lineage>
</organism>
<comment type="caution">
    <text evidence="2">The sequence shown here is derived from an EMBL/GenBank/DDBJ whole genome shotgun (WGS) entry which is preliminary data.</text>
</comment>
<keyword evidence="3" id="KW-1185">Reference proteome</keyword>
<reference evidence="3" key="1">
    <citation type="journal article" date="2019" name="Int. J. Syst. Evol. Microbiol.">
        <title>The Global Catalogue of Microorganisms (GCM) 10K type strain sequencing project: providing services to taxonomists for standard genome sequencing and annotation.</title>
        <authorList>
            <consortium name="The Broad Institute Genomics Platform"/>
            <consortium name="The Broad Institute Genome Sequencing Center for Infectious Disease"/>
            <person name="Wu L."/>
            <person name="Ma J."/>
        </authorList>
    </citation>
    <scope>NUCLEOTIDE SEQUENCE [LARGE SCALE GENOMIC DNA]</scope>
    <source>
        <strain evidence="3">CGMCC 1.16619</strain>
    </source>
</reference>
<evidence type="ECO:0000313" key="2">
    <source>
        <dbReference type="EMBL" id="MFC5526555.1"/>
    </source>
</evidence>
<dbReference type="Pfam" id="PF12616">
    <property type="entry name" value="DUF3775"/>
    <property type="match status" value="1"/>
</dbReference>
<sequence>MTQVKAMAEPTATTQPDAPQPALAIATDTVCFIIDKLREYDALDMFSEPAEESSPLEGEDIDETLEGPGHEFEQAPVLQELAAFIGDLPEDEQIDLVALAWLGRNDSIADDWPAVREEAAQAHSARTVDYLLGTPLVADFLAEGMALLGHSCDDSAAEQL</sequence>
<accession>A0ABW0QQ95</accession>
<evidence type="ECO:0000256" key="1">
    <source>
        <dbReference type="SAM" id="MobiDB-lite"/>
    </source>
</evidence>
<gene>
    <name evidence="2" type="ORF">ACFPPA_12500</name>
</gene>